<gene>
    <name evidence="1" type="ORF">PACLA_8A000703</name>
</gene>
<accession>A0A7D9J750</accession>
<comment type="caution">
    <text evidence="1">The sequence shown here is derived from an EMBL/GenBank/DDBJ whole genome shotgun (WGS) entry which is preliminary data.</text>
</comment>
<dbReference type="EMBL" id="CACRXK020012466">
    <property type="protein sequence ID" value="CAB4023366.1"/>
    <property type="molecule type" value="Genomic_DNA"/>
</dbReference>
<dbReference type="SUPFAM" id="SSF52540">
    <property type="entry name" value="P-loop containing nucleoside triphosphate hydrolases"/>
    <property type="match status" value="1"/>
</dbReference>
<organism evidence="1 2">
    <name type="scientific">Paramuricea clavata</name>
    <name type="common">Red gorgonian</name>
    <name type="synonym">Violescent sea-whip</name>
    <dbReference type="NCBI Taxonomy" id="317549"/>
    <lineage>
        <taxon>Eukaryota</taxon>
        <taxon>Metazoa</taxon>
        <taxon>Cnidaria</taxon>
        <taxon>Anthozoa</taxon>
        <taxon>Octocorallia</taxon>
        <taxon>Malacalcyonacea</taxon>
        <taxon>Plexauridae</taxon>
        <taxon>Paramuricea</taxon>
    </lineage>
</organism>
<dbReference type="Gene3D" id="3.40.50.300">
    <property type="entry name" value="P-loop containing nucleotide triphosphate hydrolases"/>
    <property type="match status" value="1"/>
</dbReference>
<name>A0A7D9J750_PARCT</name>
<sequence>MSDVPWESEEKRNYICMRHIITDVVSEGLRKVFKNEWNTRFQASFGAWDDTSASGVQLFHQESTRSRPNKNVNQAKFQHGDTNQWDSSVLFDAILFSNSIGKSSLNPIINTAVDNIRKMRNKIMHADETILSDADFQTMINDVENAFKALGLPIHDIARIKIKRNRYKSFQVLPSKPIHQVVYRSEKINEMKQELQTLRTSSGGKLTYLYISGNPGSGKSELSRQMCEDLFKGVNWETEQTFAMTLDGKDEDSILQSYQDFSRRLNCSESILVNVMNSCKPKRKKIKDLRSLIESIIKN</sequence>
<evidence type="ECO:0000313" key="2">
    <source>
        <dbReference type="Proteomes" id="UP001152795"/>
    </source>
</evidence>
<dbReference type="Proteomes" id="UP001152795">
    <property type="component" value="Unassembled WGS sequence"/>
</dbReference>
<dbReference type="InterPro" id="IPR027417">
    <property type="entry name" value="P-loop_NTPase"/>
</dbReference>
<keyword evidence="2" id="KW-1185">Reference proteome</keyword>
<reference evidence="1" key="1">
    <citation type="submission" date="2020-04" db="EMBL/GenBank/DDBJ databases">
        <authorList>
            <person name="Alioto T."/>
            <person name="Alioto T."/>
            <person name="Gomez Garrido J."/>
        </authorList>
    </citation>
    <scope>NUCLEOTIDE SEQUENCE</scope>
    <source>
        <strain evidence="1">A484AB</strain>
    </source>
</reference>
<protein>
    <submittedName>
        <fullName evidence="1">Uncharacterized protein</fullName>
    </submittedName>
</protein>
<dbReference type="AlphaFoldDB" id="A0A7D9J750"/>
<evidence type="ECO:0000313" key="1">
    <source>
        <dbReference type="EMBL" id="CAB4023366.1"/>
    </source>
</evidence>
<proteinExistence type="predicted"/>
<dbReference type="OrthoDB" id="5970227at2759"/>